<comment type="caution">
    <text evidence="1">The sequence shown here is derived from an EMBL/GenBank/DDBJ whole genome shotgun (WGS) entry which is preliminary data.</text>
</comment>
<accession>A0A0R2AMI0</accession>
<dbReference type="Gene3D" id="3.30.1380.20">
    <property type="entry name" value="Trafficking protein particle complex subunit 3"/>
    <property type="match status" value="1"/>
</dbReference>
<organism evidence="1 2">
    <name type="scientific">Apilactobacillus ozensis DSM 23829 = JCM 17196</name>
    <dbReference type="NCBI Taxonomy" id="1423781"/>
    <lineage>
        <taxon>Bacteria</taxon>
        <taxon>Bacillati</taxon>
        <taxon>Bacillota</taxon>
        <taxon>Bacilli</taxon>
        <taxon>Lactobacillales</taxon>
        <taxon>Lactobacillaceae</taxon>
        <taxon>Apilactobacillus</taxon>
    </lineage>
</organism>
<reference evidence="1 2" key="1">
    <citation type="journal article" date="2015" name="Genome Announc.">
        <title>Expanding the biotechnology potential of lactobacilli through comparative genomics of 213 strains and associated genera.</title>
        <authorList>
            <person name="Sun Z."/>
            <person name="Harris H.M."/>
            <person name="McCann A."/>
            <person name="Guo C."/>
            <person name="Argimon S."/>
            <person name="Zhang W."/>
            <person name="Yang X."/>
            <person name="Jeffery I.B."/>
            <person name="Cooney J.C."/>
            <person name="Kagawa T.F."/>
            <person name="Liu W."/>
            <person name="Song Y."/>
            <person name="Salvetti E."/>
            <person name="Wrobel A."/>
            <person name="Rasinkangas P."/>
            <person name="Parkhill J."/>
            <person name="Rea M.C."/>
            <person name="O'Sullivan O."/>
            <person name="Ritari J."/>
            <person name="Douillard F.P."/>
            <person name="Paul Ross R."/>
            <person name="Yang R."/>
            <person name="Briner A.E."/>
            <person name="Felis G.E."/>
            <person name="de Vos W.M."/>
            <person name="Barrangou R."/>
            <person name="Klaenhammer T.R."/>
            <person name="Caufield P.W."/>
            <person name="Cui Y."/>
            <person name="Zhang H."/>
            <person name="O'Toole P.W."/>
        </authorList>
    </citation>
    <scope>NUCLEOTIDE SEQUENCE [LARGE SCALE GENOMIC DNA]</scope>
    <source>
        <strain evidence="1 2">DSM 23829</strain>
    </source>
</reference>
<dbReference type="AlphaFoldDB" id="A0A0R2AMI0"/>
<dbReference type="InterPro" id="IPR019642">
    <property type="entry name" value="DUF2507"/>
</dbReference>
<dbReference type="SUPFAM" id="SSF111126">
    <property type="entry name" value="Ligand-binding domain in the NO signalling and Golgi transport"/>
    <property type="match status" value="1"/>
</dbReference>
<dbReference type="STRING" id="1423781.FD06_GL001171"/>
<name>A0A0R2AMI0_9LACO</name>
<protein>
    <recommendedName>
        <fullName evidence="3">DUF2507 domain-containing protein</fullName>
    </recommendedName>
</protein>
<dbReference type="InterPro" id="IPR024096">
    <property type="entry name" value="NO_sig/Golgi_transp_ligand-bd"/>
</dbReference>
<proteinExistence type="predicted"/>
<evidence type="ECO:0000313" key="1">
    <source>
        <dbReference type="EMBL" id="KRM68392.1"/>
    </source>
</evidence>
<dbReference type="Pfam" id="PF10702">
    <property type="entry name" value="DUF2507"/>
    <property type="match status" value="1"/>
</dbReference>
<keyword evidence="2" id="KW-1185">Reference proteome</keyword>
<evidence type="ECO:0008006" key="3">
    <source>
        <dbReference type="Google" id="ProtNLM"/>
    </source>
</evidence>
<dbReference type="OrthoDB" id="2965348at2"/>
<evidence type="ECO:0000313" key="2">
    <source>
        <dbReference type="Proteomes" id="UP000052012"/>
    </source>
</evidence>
<dbReference type="EMBL" id="AYYQ01000027">
    <property type="protein sequence ID" value="KRM68392.1"/>
    <property type="molecule type" value="Genomic_DNA"/>
</dbReference>
<gene>
    <name evidence="1" type="ORF">FD06_GL001171</name>
</gene>
<sequence>MNWSYLFMSEKLYKSIIEDTKTKDFWGELFLRDSLIKELLGKDNHNIMYWAGKKMARKFQIKDALDLIIFFKQSGLGNLELKSESTSCVQWNLSGDIVDKRIQNDADADFMFEAGFLAQTTEQQMGVLAEAEMNPKEDKNGVVLIRVHMDQKQPSNTPIDNKSFEIINK</sequence>
<dbReference type="Proteomes" id="UP000052012">
    <property type="component" value="Unassembled WGS sequence"/>
</dbReference>
<dbReference type="PATRIC" id="fig|1423781.4.peg.1213"/>